<dbReference type="Gene3D" id="1.10.510.10">
    <property type="entry name" value="Transferase(Phosphotransferase) domain 1"/>
    <property type="match status" value="1"/>
</dbReference>
<dbReference type="Pfam" id="PF00069">
    <property type="entry name" value="Pkinase"/>
    <property type="match status" value="1"/>
</dbReference>
<sequence length="516" mass="59143">MRSRAAESKHDGGRLENNRFMAGASSNIMASFKRRRRSRQQQATEKRQKLFPSLFLLIFVFYASSHIFSRPTSDDSSHASWAMRNNQSVTRTAVVVSSKKYPQTVSLNGEQPTKAAVLFQLQPNGYERRIAFVTEEELSYDEWDKYETDDCKYEEWQKQTHPSCNLVHEFSAAANQYNLLAMGGESVIFSLQNVDEIRRKEAVLKTGIWKRTHFDSPDYYRRQIDTTIMEHLTSSPYVMSLYGFCATSVLSPRASNDLYGLINSVRNGGEEPAPLDKLRIIIQLAEGVAAMHEAGVAHNDLDTSQHLFYDGRFHINDFTYGFLQRRNPKTKIPCKATKSDFSIDPWKYKAPEYLAWAYPEMDAEPIRMDLAEVYSLGAEIYHLLTNSLWWEGSTDKALSKRLIFEGKRPPIPKAISDSNDEATKAIMHALNECWRHNPFERPVAKEVAKYLRKELNRIANVDDEKNADAVVRVKLPPLVEAKPNEEICYYRYMSLPGRGDKGPGCDPPDVREEEHI</sequence>
<name>A0A7S4NCP1_9STRA</name>
<feature type="region of interest" description="Disordered" evidence="1">
    <location>
        <begin position="1"/>
        <end position="20"/>
    </location>
</feature>
<accession>A0A7S4NCP1</accession>
<dbReference type="InterPro" id="IPR050167">
    <property type="entry name" value="Ser_Thr_protein_kinase"/>
</dbReference>
<dbReference type="PROSITE" id="PS50011">
    <property type="entry name" value="PROTEIN_KINASE_DOM"/>
    <property type="match status" value="1"/>
</dbReference>
<protein>
    <recommendedName>
        <fullName evidence="2">Protein kinase domain-containing protein</fullName>
    </recommendedName>
</protein>
<dbReference type="InterPro" id="IPR011009">
    <property type="entry name" value="Kinase-like_dom_sf"/>
</dbReference>
<gene>
    <name evidence="3" type="ORF">OAUR00152_LOCUS36834</name>
</gene>
<dbReference type="AlphaFoldDB" id="A0A7S4NCP1"/>
<dbReference type="SMART" id="SM00220">
    <property type="entry name" value="S_TKc"/>
    <property type="match status" value="1"/>
</dbReference>
<dbReference type="InterPro" id="IPR000719">
    <property type="entry name" value="Prot_kinase_dom"/>
</dbReference>
<dbReference type="GO" id="GO:0004672">
    <property type="term" value="F:protein kinase activity"/>
    <property type="evidence" value="ECO:0007669"/>
    <property type="project" value="InterPro"/>
</dbReference>
<reference evidence="3" key="1">
    <citation type="submission" date="2021-01" db="EMBL/GenBank/DDBJ databases">
        <authorList>
            <person name="Corre E."/>
            <person name="Pelletier E."/>
            <person name="Niang G."/>
            <person name="Scheremetjew M."/>
            <person name="Finn R."/>
            <person name="Kale V."/>
            <person name="Holt S."/>
            <person name="Cochrane G."/>
            <person name="Meng A."/>
            <person name="Brown T."/>
            <person name="Cohen L."/>
        </authorList>
    </citation>
    <scope>NUCLEOTIDE SEQUENCE</scope>
    <source>
        <strain evidence="3">Isolate 1302-5</strain>
    </source>
</reference>
<dbReference type="PANTHER" id="PTHR23257">
    <property type="entry name" value="SERINE-THREONINE PROTEIN KINASE"/>
    <property type="match status" value="1"/>
</dbReference>
<proteinExistence type="predicted"/>
<dbReference type="GO" id="GO:0005737">
    <property type="term" value="C:cytoplasm"/>
    <property type="evidence" value="ECO:0007669"/>
    <property type="project" value="TreeGrafter"/>
</dbReference>
<evidence type="ECO:0000256" key="1">
    <source>
        <dbReference type="SAM" id="MobiDB-lite"/>
    </source>
</evidence>
<evidence type="ECO:0000259" key="2">
    <source>
        <dbReference type="PROSITE" id="PS50011"/>
    </source>
</evidence>
<feature type="domain" description="Protein kinase" evidence="2">
    <location>
        <begin position="174"/>
        <end position="455"/>
    </location>
</feature>
<dbReference type="SUPFAM" id="SSF56112">
    <property type="entry name" value="Protein kinase-like (PK-like)"/>
    <property type="match status" value="1"/>
</dbReference>
<dbReference type="EMBL" id="HBKQ01053476">
    <property type="protein sequence ID" value="CAE2279544.1"/>
    <property type="molecule type" value="Transcribed_RNA"/>
</dbReference>
<organism evidence="3">
    <name type="scientific">Odontella aurita</name>
    <dbReference type="NCBI Taxonomy" id="265563"/>
    <lineage>
        <taxon>Eukaryota</taxon>
        <taxon>Sar</taxon>
        <taxon>Stramenopiles</taxon>
        <taxon>Ochrophyta</taxon>
        <taxon>Bacillariophyta</taxon>
        <taxon>Mediophyceae</taxon>
        <taxon>Biddulphiophycidae</taxon>
        <taxon>Eupodiscales</taxon>
        <taxon>Odontellaceae</taxon>
        <taxon>Odontella</taxon>
    </lineage>
</organism>
<dbReference type="GO" id="GO:0007165">
    <property type="term" value="P:signal transduction"/>
    <property type="evidence" value="ECO:0007669"/>
    <property type="project" value="TreeGrafter"/>
</dbReference>
<dbReference type="GO" id="GO:0005524">
    <property type="term" value="F:ATP binding"/>
    <property type="evidence" value="ECO:0007669"/>
    <property type="project" value="InterPro"/>
</dbReference>
<evidence type="ECO:0000313" key="3">
    <source>
        <dbReference type="EMBL" id="CAE2279544.1"/>
    </source>
</evidence>
<feature type="compositionally biased region" description="Basic and acidic residues" evidence="1">
    <location>
        <begin position="1"/>
        <end position="17"/>
    </location>
</feature>